<gene>
    <name evidence="2" type="ORF">GQ607_016672</name>
</gene>
<dbReference type="Proteomes" id="UP000434172">
    <property type="component" value="Unassembled WGS sequence"/>
</dbReference>
<dbReference type="AlphaFoldDB" id="A0A8H3VVE6"/>
<feature type="region of interest" description="Disordered" evidence="1">
    <location>
        <begin position="21"/>
        <end position="40"/>
    </location>
</feature>
<evidence type="ECO:0000313" key="3">
    <source>
        <dbReference type="Proteomes" id="UP000434172"/>
    </source>
</evidence>
<sequence length="305" mass="33988">MIHCGYKLSCAKLTEHRSITDGQYSDTDGQYSDTDGQYSDVGRADKYVTKRPIDPMKPPINSPRAGTQPPPTHTDTRKIKTSLLVFNKRTKRMARTYKKGWEEDYMGKMATEASSIAKANARREGQAKPFSRIPRPARTLNEHTEMCLTLFEASGVLWRTVPLRESHAIEPSGSQQGQGFRRWNVGIQGSPAFFLHIQSVNHHPSFAALAPDSVDMLTFERPLVWHAIDMGNTLVFNQIVKSLPHPCANFQGQLLEKINKGNANGFISPDAKASEAEDIADEHEDTVLGSNSDEGYCLTDKLQKA</sequence>
<feature type="region of interest" description="Disordered" evidence="1">
    <location>
        <begin position="50"/>
        <end position="75"/>
    </location>
</feature>
<dbReference type="EMBL" id="WOWK01000172">
    <property type="protein sequence ID" value="KAF0316093.1"/>
    <property type="molecule type" value="Genomic_DNA"/>
</dbReference>
<feature type="region of interest" description="Disordered" evidence="1">
    <location>
        <begin position="273"/>
        <end position="293"/>
    </location>
</feature>
<protein>
    <submittedName>
        <fullName evidence="2">Uncharacterized protein</fullName>
    </submittedName>
</protein>
<keyword evidence="3" id="KW-1185">Reference proteome</keyword>
<accession>A0A8H3VVE6</accession>
<evidence type="ECO:0000256" key="1">
    <source>
        <dbReference type="SAM" id="MobiDB-lite"/>
    </source>
</evidence>
<evidence type="ECO:0000313" key="2">
    <source>
        <dbReference type="EMBL" id="KAF0316093.1"/>
    </source>
</evidence>
<organism evidence="2 3">
    <name type="scientific">Colletotrichum asianum</name>
    <dbReference type="NCBI Taxonomy" id="702518"/>
    <lineage>
        <taxon>Eukaryota</taxon>
        <taxon>Fungi</taxon>
        <taxon>Dikarya</taxon>
        <taxon>Ascomycota</taxon>
        <taxon>Pezizomycotina</taxon>
        <taxon>Sordariomycetes</taxon>
        <taxon>Hypocreomycetidae</taxon>
        <taxon>Glomerellales</taxon>
        <taxon>Glomerellaceae</taxon>
        <taxon>Colletotrichum</taxon>
        <taxon>Colletotrichum gloeosporioides species complex</taxon>
    </lineage>
</organism>
<feature type="compositionally biased region" description="Polar residues" evidence="1">
    <location>
        <begin position="21"/>
        <end position="37"/>
    </location>
</feature>
<name>A0A8H3VVE6_9PEZI</name>
<reference evidence="2 3" key="1">
    <citation type="submission" date="2019-12" db="EMBL/GenBank/DDBJ databases">
        <title>A genome sequence resource for the geographically widespread anthracnose pathogen Colletotrichum asianum.</title>
        <authorList>
            <person name="Meng Y."/>
        </authorList>
    </citation>
    <scope>NUCLEOTIDE SEQUENCE [LARGE SCALE GENOMIC DNA]</scope>
    <source>
        <strain evidence="2 3">ICMP 18580</strain>
    </source>
</reference>
<comment type="caution">
    <text evidence="2">The sequence shown here is derived from an EMBL/GenBank/DDBJ whole genome shotgun (WGS) entry which is preliminary data.</text>
</comment>
<proteinExistence type="predicted"/>